<dbReference type="Proteomes" id="UP001153334">
    <property type="component" value="Unassembled WGS sequence"/>
</dbReference>
<organism evidence="1 2">
    <name type="scientific">Nemania bipapillata</name>
    <dbReference type="NCBI Taxonomy" id="110536"/>
    <lineage>
        <taxon>Eukaryota</taxon>
        <taxon>Fungi</taxon>
        <taxon>Dikarya</taxon>
        <taxon>Ascomycota</taxon>
        <taxon>Pezizomycotina</taxon>
        <taxon>Sordariomycetes</taxon>
        <taxon>Xylariomycetidae</taxon>
        <taxon>Xylariales</taxon>
        <taxon>Xylariaceae</taxon>
        <taxon>Nemania</taxon>
    </lineage>
</organism>
<gene>
    <name evidence="1" type="ORF">ONZ43_g830</name>
</gene>
<accession>A0ACC2J723</accession>
<proteinExistence type="predicted"/>
<dbReference type="EMBL" id="JAPESX010000120">
    <property type="protein sequence ID" value="KAJ8123144.1"/>
    <property type="molecule type" value="Genomic_DNA"/>
</dbReference>
<sequence>MQTSTQQVDIRRVVEAINVLDPQSPETKSLMHAFEGFAYQHWLVSAPRPDLLPSLVHFNFLKALLANAVILDLTSSQLHDEALSNFNLTGPPRSSTSDASTLPAGLQPTDLQCRTPHHPWLDLLPMPEMRDNLFRRGLNTFDDEELCCAMRGYGDSTTTGFLCATLASRYGSRVHNKVNDVNFVVWDQKASQTAYECRVEPTSANEVSEILGVLTSDWCNFSVLCGGHSRYPDDAVSIGGVTIDLAHLNNTVVSDDRTTAKVGGGSTSRQVFAALDQYGLAYVGGRVGQVGMGGFTLGGGTSVVAPKYGWAVDNVFEYEIVLANGTTTTVSETEHPDLYWALRGGANNFGIVTSFTVGVFPLGQVYTGFRSFPDNMTTRFLKEAEKLFTIEDEEDTNVVLEYTYSYNTASNTYSMSSTQRYFEPIINPPVYDSLNALPALAPLSGGLGTLAASTASSGSLGRTRNVFTTVSHYPSVKLGTQGIQIYKEEIQKTKNITNFAAQWITYSLPAPAIAKMKVRGGNALGIDVDGHLVLNLMAVSWSGAKNDLAAMAFADAFISRFQAAAEELKVYHPYKYINYANKNQDPFSGYGMANRKRLVSIQKSVDPEGIFTLKGLWPGFFKLH</sequence>
<evidence type="ECO:0000313" key="1">
    <source>
        <dbReference type="EMBL" id="KAJ8123144.1"/>
    </source>
</evidence>
<protein>
    <submittedName>
        <fullName evidence="1">Uncharacterized protein</fullName>
    </submittedName>
</protein>
<name>A0ACC2J723_9PEZI</name>
<reference evidence="1" key="1">
    <citation type="submission" date="2022-11" db="EMBL/GenBank/DDBJ databases">
        <title>Genome Sequence of Nemania bipapillata.</title>
        <authorList>
            <person name="Buettner E."/>
        </authorList>
    </citation>
    <scope>NUCLEOTIDE SEQUENCE</scope>
    <source>
        <strain evidence="1">CP14</strain>
    </source>
</reference>
<comment type="caution">
    <text evidence="1">The sequence shown here is derived from an EMBL/GenBank/DDBJ whole genome shotgun (WGS) entry which is preliminary data.</text>
</comment>
<evidence type="ECO:0000313" key="2">
    <source>
        <dbReference type="Proteomes" id="UP001153334"/>
    </source>
</evidence>
<keyword evidence="2" id="KW-1185">Reference proteome</keyword>